<evidence type="ECO:0000256" key="3">
    <source>
        <dbReference type="ARBA" id="ARBA00022692"/>
    </source>
</evidence>
<feature type="transmembrane region" description="Helical" evidence="7">
    <location>
        <begin position="12"/>
        <end position="35"/>
    </location>
</feature>
<evidence type="ECO:0000256" key="1">
    <source>
        <dbReference type="ARBA" id="ARBA00004167"/>
    </source>
</evidence>
<dbReference type="GO" id="GO:0005794">
    <property type="term" value="C:Golgi apparatus"/>
    <property type="evidence" value="ECO:0007669"/>
    <property type="project" value="TreeGrafter"/>
</dbReference>
<feature type="transmembrane region" description="Helical" evidence="7">
    <location>
        <begin position="165"/>
        <end position="188"/>
    </location>
</feature>
<dbReference type="Pfam" id="PF14416">
    <property type="entry name" value="PMR5N"/>
    <property type="match status" value="1"/>
</dbReference>
<dbReference type="AlphaFoldDB" id="A0A8S0QVQ8"/>
<evidence type="ECO:0000259" key="8">
    <source>
        <dbReference type="Pfam" id="PF13839"/>
    </source>
</evidence>
<sequence length="431" mass="50552">MASTQKSVLGTWKIRCIFHFIVAFLLIAFVVASLYSMGGNKLFLEQQMTPTDSTQFCDFFSGKWIYDNISYPLYKEKQCSFVEDAFACEKYGRKDLEYQKWRWQPHDCDLPRFNATALMEKLRGKKLVFVGDSLSRNQFGSMLCLIEPSIPPSSSKSLILKGNSFIFNFTLYIQFFIICFAMVICNALDFLLKSMKDYNATIEFYWSPYLVESNCDEILNHRIRDRIINIKAIEKHSRLWTDADILIFDSFAWWLQPKATLLWGSFGSSDAIYKEVRMRPRFFEMALNTWSDWLEIHINRTRTKLFFMSLSPYHPLGEDWGKDRGQNCYNETEPILKKSHWGSSTDRGMMQIVESVINELEMRGLKVQYLNITQMSDYRKDAHPSIYREFWMNITEAQLANPASYSDCGHWCLPGVPDVWNVILYSYIMHS</sequence>
<dbReference type="OrthoDB" id="2016263at2759"/>
<keyword evidence="4" id="KW-0735">Signal-anchor</keyword>
<dbReference type="InterPro" id="IPR025846">
    <property type="entry name" value="TBL_N"/>
</dbReference>
<proteinExistence type="inferred from homology"/>
<name>A0A8S0QVQ8_OLEEU</name>
<keyword evidence="6 7" id="KW-0472">Membrane</keyword>
<keyword evidence="11" id="KW-1185">Reference proteome</keyword>
<feature type="domain" description="Trichome birefringence-like N-terminal" evidence="9">
    <location>
        <begin position="57"/>
        <end position="109"/>
    </location>
</feature>
<comment type="similarity">
    <text evidence="2">Belongs to the PC-esterase family. TBL subfamily.</text>
</comment>
<dbReference type="Gramene" id="OE9A094476T1">
    <property type="protein sequence ID" value="OE9A094476C1"/>
    <property type="gene ID" value="OE9A094476"/>
</dbReference>
<evidence type="ECO:0000256" key="2">
    <source>
        <dbReference type="ARBA" id="ARBA00007727"/>
    </source>
</evidence>
<dbReference type="InterPro" id="IPR026057">
    <property type="entry name" value="TBL_C"/>
</dbReference>
<evidence type="ECO:0000256" key="7">
    <source>
        <dbReference type="SAM" id="Phobius"/>
    </source>
</evidence>
<evidence type="ECO:0000313" key="10">
    <source>
        <dbReference type="EMBL" id="CAA2969896.1"/>
    </source>
</evidence>
<dbReference type="Proteomes" id="UP000594638">
    <property type="component" value="Unassembled WGS sequence"/>
</dbReference>
<protein>
    <submittedName>
        <fullName evidence="10">Trichome birefringence-like 34</fullName>
    </submittedName>
</protein>
<keyword evidence="3 7" id="KW-0812">Transmembrane</keyword>
<organism evidence="10 11">
    <name type="scientific">Olea europaea subsp. europaea</name>
    <dbReference type="NCBI Taxonomy" id="158383"/>
    <lineage>
        <taxon>Eukaryota</taxon>
        <taxon>Viridiplantae</taxon>
        <taxon>Streptophyta</taxon>
        <taxon>Embryophyta</taxon>
        <taxon>Tracheophyta</taxon>
        <taxon>Spermatophyta</taxon>
        <taxon>Magnoliopsida</taxon>
        <taxon>eudicotyledons</taxon>
        <taxon>Gunneridae</taxon>
        <taxon>Pentapetalae</taxon>
        <taxon>asterids</taxon>
        <taxon>lamiids</taxon>
        <taxon>Lamiales</taxon>
        <taxon>Oleaceae</taxon>
        <taxon>Oleeae</taxon>
        <taxon>Olea</taxon>
    </lineage>
</organism>
<keyword evidence="5 7" id="KW-1133">Transmembrane helix</keyword>
<comment type="caution">
    <text evidence="10">The sequence shown here is derived from an EMBL/GenBank/DDBJ whole genome shotgun (WGS) entry which is preliminary data.</text>
</comment>
<dbReference type="GO" id="GO:0016413">
    <property type="term" value="F:O-acetyltransferase activity"/>
    <property type="evidence" value="ECO:0007669"/>
    <property type="project" value="InterPro"/>
</dbReference>
<reference evidence="10 11" key="1">
    <citation type="submission" date="2019-12" db="EMBL/GenBank/DDBJ databases">
        <authorList>
            <person name="Alioto T."/>
            <person name="Alioto T."/>
            <person name="Gomez Garrido J."/>
        </authorList>
    </citation>
    <scope>NUCLEOTIDE SEQUENCE [LARGE SCALE GENOMIC DNA]</scope>
</reference>
<evidence type="ECO:0000313" key="11">
    <source>
        <dbReference type="Proteomes" id="UP000594638"/>
    </source>
</evidence>
<dbReference type="GO" id="GO:0016020">
    <property type="term" value="C:membrane"/>
    <property type="evidence" value="ECO:0007669"/>
    <property type="project" value="UniProtKB-SubCell"/>
</dbReference>
<gene>
    <name evidence="10" type="ORF">OLEA9_A094476</name>
</gene>
<evidence type="ECO:0000256" key="5">
    <source>
        <dbReference type="ARBA" id="ARBA00022989"/>
    </source>
</evidence>
<comment type="subcellular location">
    <subcellularLocation>
        <location evidence="1">Membrane</location>
        <topology evidence="1">Single-pass membrane protein</topology>
    </subcellularLocation>
</comment>
<accession>A0A8S0QVQ8</accession>
<dbReference type="InterPro" id="IPR029962">
    <property type="entry name" value="TBL"/>
</dbReference>
<evidence type="ECO:0000256" key="6">
    <source>
        <dbReference type="ARBA" id="ARBA00023136"/>
    </source>
</evidence>
<dbReference type="EMBL" id="CACTIH010001955">
    <property type="protein sequence ID" value="CAA2969896.1"/>
    <property type="molecule type" value="Genomic_DNA"/>
</dbReference>
<feature type="domain" description="Trichome birefringence-like C-terminal" evidence="8">
    <location>
        <begin position="110"/>
        <end position="426"/>
    </location>
</feature>
<dbReference type="Pfam" id="PF13839">
    <property type="entry name" value="PC-Esterase"/>
    <property type="match status" value="1"/>
</dbReference>
<evidence type="ECO:0000256" key="4">
    <source>
        <dbReference type="ARBA" id="ARBA00022968"/>
    </source>
</evidence>
<dbReference type="PANTHER" id="PTHR32285">
    <property type="entry name" value="PROTEIN TRICHOME BIREFRINGENCE-LIKE 9-RELATED"/>
    <property type="match status" value="1"/>
</dbReference>
<dbReference type="PANTHER" id="PTHR32285:SF239">
    <property type="entry name" value="PROTEIN TRICHOME BIREFRINGENCE-LIKE 34"/>
    <property type="match status" value="1"/>
</dbReference>
<evidence type="ECO:0000259" key="9">
    <source>
        <dbReference type="Pfam" id="PF14416"/>
    </source>
</evidence>